<protein>
    <submittedName>
        <fullName evidence="1">Uncharacterized protein</fullName>
    </submittedName>
</protein>
<evidence type="ECO:0000313" key="2">
    <source>
        <dbReference type="Proteomes" id="UP000193642"/>
    </source>
</evidence>
<reference evidence="1 2" key="1">
    <citation type="submission" date="2016-07" db="EMBL/GenBank/DDBJ databases">
        <title>Pervasive Adenine N6-methylation of Active Genes in Fungi.</title>
        <authorList>
            <consortium name="DOE Joint Genome Institute"/>
            <person name="Mondo S.J."/>
            <person name="Dannebaum R.O."/>
            <person name="Kuo R.C."/>
            <person name="Labutti K."/>
            <person name="Haridas S."/>
            <person name="Kuo A."/>
            <person name="Salamov A."/>
            <person name="Ahrendt S.R."/>
            <person name="Lipzen A."/>
            <person name="Sullivan W."/>
            <person name="Andreopoulos W.B."/>
            <person name="Clum A."/>
            <person name="Lindquist E."/>
            <person name="Daum C."/>
            <person name="Ramamoorthy G.K."/>
            <person name="Gryganskyi A."/>
            <person name="Culley D."/>
            <person name="Magnuson J.K."/>
            <person name="James T.Y."/>
            <person name="O'Malley M.A."/>
            <person name="Stajich J.E."/>
            <person name="Spatafora J.W."/>
            <person name="Visel A."/>
            <person name="Grigoriev I.V."/>
        </authorList>
    </citation>
    <scope>NUCLEOTIDE SEQUENCE [LARGE SCALE GENOMIC DNA]</scope>
    <source>
        <strain evidence="1 2">JEL800</strain>
    </source>
</reference>
<name>A0A1Y2BQ42_9FUNG</name>
<sequence>MKPNVLQTKVGLENPSVMEPVIPSLFFATADPICLPTKDQTFAVQQQIKCPSSSPKAVPELATAVSPNVVPAMHRLHHKKTPDSPLLIVADQVVVNSITTSMPSPTVVPAPSATETTFVKHSTPLVIAETDAATTKTEPVKVTSPIIPEPVVPLCAAKVIVVGFPSPIDVPIQSAATRRKNRPTSTATTFVEASIEDAELLLFVRTEVPLTGPKTKSQTVA</sequence>
<gene>
    <name evidence="1" type="ORF">BCR33DRAFT_721792</name>
</gene>
<dbReference type="Proteomes" id="UP000193642">
    <property type="component" value="Unassembled WGS sequence"/>
</dbReference>
<keyword evidence="2" id="KW-1185">Reference proteome</keyword>
<accession>A0A1Y2BQ42</accession>
<proteinExistence type="predicted"/>
<dbReference type="EMBL" id="MCGO01000053">
    <property type="protein sequence ID" value="ORY36864.1"/>
    <property type="molecule type" value="Genomic_DNA"/>
</dbReference>
<organism evidence="1 2">
    <name type="scientific">Rhizoclosmatium globosum</name>
    <dbReference type="NCBI Taxonomy" id="329046"/>
    <lineage>
        <taxon>Eukaryota</taxon>
        <taxon>Fungi</taxon>
        <taxon>Fungi incertae sedis</taxon>
        <taxon>Chytridiomycota</taxon>
        <taxon>Chytridiomycota incertae sedis</taxon>
        <taxon>Chytridiomycetes</taxon>
        <taxon>Chytridiales</taxon>
        <taxon>Chytriomycetaceae</taxon>
        <taxon>Rhizoclosmatium</taxon>
    </lineage>
</organism>
<dbReference type="OrthoDB" id="10531496at2759"/>
<evidence type="ECO:0000313" key="1">
    <source>
        <dbReference type="EMBL" id="ORY36864.1"/>
    </source>
</evidence>
<comment type="caution">
    <text evidence="1">The sequence shown here is derived from an EMBL/GenBank/DDBJ whole genome shotgun (WGS) entry which is preliminary data.</text>
</comment>
<dbReference type="AlphaFoldDB" id="A0A1Y2BQ42"/>